<dbReference type="PRINTS" id="PR00926">
    <property type="entry name" value="MITOCARRIER"/>
</dbReference>
<proteinExistence type="inferred from homology"/>
<dbReference type="InterPro" id="IPR018108">
    <property type="entry name" value="MCP_transmembrane"/>
</dbReference>
<protein>
    <submittedName>
        <fullName evidence="13">Mitochondrial carrier</fullName>
    </submittedName>
</protein>
<evidence type="ECO:0000256" key="6">
    <source>
        <dbReference type="ARBA" id="ARBA00022792"/>
    </source>
</evidence>
<keyword evidence="14" id="KW-1185">Reference proteome</keyword>
<dbReference type="AlphaFoldDB" id="A0A6A6U704"/>
<evidence type="ECO:0000256" key="3">
    <source>
        <dbReference type="ARBA" id="ARBA00022448"/>
    </source>
</evidence>
<evidence type="ECO:0000256" key="7">
    <source>
        <dbReference type="ARBA" id="ARBA00022989"/>
    </source>
</evidence>
<dbReference type="PROSITE" id="PS50920">
    <property type="entry name" value="SOLCAR"/>
    <property type="match status" value="3"/>
</dbReference>
<feature type="repeat" description="Solcar" evidence="10">
    <location>
        <begin position="118"/>
        <end position="204"/>
    </location>
</feature>
<evidence type="ECO:0000313" key="13">
    <source>
        <dbReference type="EMBL" id="KAF2668045.1"/>
    </source>
</evidence>
<comment type="subcellular location">
    <subcellularLocation>
        <location evidence="1">Mitochondrion inner membrane</location>
        <topology evidence="1">Multi-pass membrane protein</topology>
    </subcellularLocation>
</comment>
<keyword evidence="7 12" id="KW-1133">Transmembrane helix</keyword>
<feature type="repeat" description="Solcar" evidence="10">
    <location>
        <begin position="12"/>
        <end position="85"/>
    </location>
</feature>
<evidence type="ECO:0000256" key="2">
    <source>
        <dbReference type="ARBA" id="ARBA00006375"/>
    </source>
</evidence>
<keyword evidence="5" id="KW-0677">Repeat</keyword>
<evidence type="ECO:0000256" key="12">
    <source>
        <dbReference type="SAM" id="Phobius"/>
    </source>
</evidence>
<feature type="repeat" description="Solcar" evidence="10">
    <location>
        <begin position="237"/>
        <end position="316"/>
    </location>
</feature>
<dbReference type="OrthoDB" id="276989at2759"/>
<organism evidence="13 14">
    <name type="scientific">Microthyrium microscopicum</name>
    <dbReference type="NCBI Taxonomy" id="703497"/>
    <lineage>
        <taxon>Eukaryota</taxon>
        <taxon>Fungi</taxon>
        <taxon>Dikarya</taxon>
        <taxon>Ascomycota</taxon>
        <taxon>Pezizomycotina</taxon>
        <taxon>Dothideomycetes</taxon>
        <taxon>Dothideomycetes incertae sedis</taxon>
        <taxon>Microthyriales</taxon>
        <taxon>Microthyriaceae</taxon>
        <taxon>Microthyrium</taxon>
    </lineage>
</organism>
<comment type="similarity">
    <text evidence="2 11">Belongs to the mitochondrial carrier (TC 2.A.29) family.</text>
</comment>
<sequence length="324" mass="34788">MSKDGSRWSVESPWVRSLLAGAVAGTCTDISLYPLDTLKTRLQAKEGFFRSGGFRNIYRGIGAVVAGSAPSAALFFVTYDTTKRVLLDYAASTSSDPSSTRSATGELITAPRNVDPKTAAAIHMVAGSFGEIAGCVIRVPVEVVKQRAQANQHPSSFSSLMHIVRSNNGLAFVREMYRGGGITLLRELPFTMIQFPLWEALKAWHVTRMSTPVSSIEDKNGSVSESLRKADTIGAIPSALYGSAAGAVAAGLTTPLDVLKTRLMLSKERVGALHMFSTILKESGPRALFAGIGPRVMWISIGGAIFLGSYQWASNEMESRRSVH</sequence>
<evidence type="ECO:0000256" key="9">
    <source>
        <dbReference type="ARBA" id="ARBA00023136"/>
    </source>
</evidence>
<evidence type="ECO:0000256" key="8">
    <source>
        <dbReference type="ARBA" id="ARBA00023128"/>
    </source>
</evidence>
<feature type="transmembrane region" description="Helical" evidence="12">
    <location>
        <begin position="56"/>
        <end position="79"/>
    </location>
</feature>
<evidence type="ECO:0000256" key="5">
    <source>
        <dbReference type="ARBA" id="ARBA00022737"/>
    </source>
</evidence>
<dbReference type="GO" id="GO:0005743">
    <property type="term" value="C:mitochondrial inner membrane"/>
    <property type="evidence" value="ECO:0007669"/>
    <property type="project" value="UniProtKB-SubCell"/>
</dbReference>
<reference evidence="13" key="1">
    <citation type="journal article" date="2020" name="Stud. Mycol.">
        <title>101 Dothideomycetes genomes: a test case for predicting lifestyles and emergence of pathogens.</title>
        <authorList>
            <person name="Haridas S."/>
            <person name="Albert R."/>
            <person name="Binder M."/>
            <person name="Bloem J."/>
            <person name="Labutti K."/>
            <person name="Salamov A."/>
            <person name="Andreopoulos B."/>
            <person name="Baker S."/>
            <person name="Barry K."/>
            <person name="Bills G."/>
            <person name="Bluhm B."/>
            <person name="Cannon C."/>
            <person name="Castanera R."/>
            <person name="Culley D."/>
            <person name="Daum C."/>
            <person name="Ezra D."/>
            <person name="Gonzalez J."/>
            <person name="Henrissat B."/>
            <person name="Kuo A."/>
            <person name="Liang C."/>
            <person name="Lipzen A."/>
            <person name="Lutzoni F."/>
            <person name="Magnuson J."/>
            <person name="Mondo S."/>
            <person name="Nolan M."/>
            <person name="Ohm R."/>
            <person name="Pangilinan J."/>
            <person name="Park H.-J."/>
            <person name="Ramirez L."/>
            <person name="Alfaro M."/>
            <person name="Sun H."/>
            <person name="Tritt A."/>
            <person name="Yoshinaga Y."/>
            <person name="Zwiers L.-H."/>
            <person name="Turgeon B."/>
            <person name="Goodwin S."/>
            <person name="Spatafora J."/>
            <person name="Crous P."/>
            <person name="Grigoriev I."/>
        </authorList>
    </citation>
    <scope>NUCLEOTIDE SEQUENCE</scope>
    <source>
        <strain evidence="13">CBS 115976</strain>
    </source>
</reference>
<dbReference type="PANTHER" id="PTHR45667">
    <property type="entry name" value="S-ADENOSYLMETHIONINE MITOCHONDRIAL CARRIER PROTEIN"/>
    <property type="match status" value="1"/>
</dbReference>
<accession>A0A6A6U704</accession>
<dbReference type="EMBL" id="MU004237">
    <property type="protein sequence ID" value="KAF2668045.1"/>
    <property type="molecule type" value="Genomic_DNA"/>
</dbReference>
<evidence type="ECO:0000256" key="11">
    <source>
        <dbReference type="RuleBase" id="RU000488"/>
    </source>
</evidence>
<dbReference type="InterPro" id="IPR023395">
    <property type="entry name" value="MCP_dom_sf"/>
</dbReference>
<evidence type="ECO:0000256" key="1">
    <source>
        <dbReference type="ARBA" id="ARBA00004448"/>
    </source>
</evidence>
<name>A0A6A6U704_9PEZI</name>
<dbReference type="Pfam" id="PF00153">
    <property type="entry name" value="Mito_carr"/>
    <property type="match status" value="3"/>
</dbReference>
<keyword evidence="8" id="KW-0496">Mitochondrion</keyword>
<dbReference type="InterPro" id="IPR002067">
    <property type="entry name" value="MCP"/>
</dbReference>
<keyword evidence="4 10" id="KW-0812">Transmembrane</keyword>
<evidence type="ECO:0000256" key="4">
    <source>
        <dbReference type="ARBA" id="ARBA00022692"/>
    </source>
</evidence>
<dbReference type="SUPFAM" id="SSF103506">
    <property type="entry name" value="Mitochondrial carrier"/>
    <property type="match status" value="1"/>
</dbReference>
<evidence type="ECO:0000313" key="14">
    <source>
        <dbReference type="Proteomes" id="UP000799302"/>
    </source>
</evidence>
<gene>
    <name evidence="13" type="ORF">BT63DRAFT_457345</name>
</gene>
<dbReference type="Proteomes" id="UP000799302">
    <property type="component" value="Unassembled WGS sequence"/>
</dbReference>
<dbReference type="Gene3D" id="1.50.40.10">
    <property type="entry name" value="Mitochondrial carrier domain"/>
    <property type="match status" value="2"/>
</dbReference>
<keyword evidence="9 10" id="KW-0472">Membrane</keyword>
<evidence type="ECO:0000256" key="10">
    <source>
        <dbReference type="PROSITE-ProRule" id="PRU00282"/>
    </source>
</evidence>
<keyword evidence="3 11" id="KW-0813">Transport</keyword>
<dbReference type="GO" id="GO:0055085">
    <property type="term" value="P:transmembrane transport"/>
    <property type="evidence" value="ECO:0007669"/>
    <property type="project" value="InterPro"/>
</dbReference>
<keyword evidence="6" id="KW-0999">Mitochondrion inner membrane</keyword>